<evidence type="ECO:0000313" key="2">
    <source>
        <dbReference type="EMBL" id="EDM00552.1"/>
    </source>
</evidence>
<reference evidence="2 3" key="2">
    <citation type="submission" date="2005-09" db="EMBL/GenBank/DDBJ databases">
        <authorList>
            <person name="Mural R.J."/>
            <person name="Li P.W."/>
            <person name="Adams M.D."/>
            <person name="Amanatides P.G."/>
            <person name="Baden-Tillson H."/>
            <person name="Barnstead M."/>
            <person name="Chin S.H."/>
            <person name="Dew I."/>
            <person name="Evans C.A."/>
            <person name="Ferriera S."/>
            <person name="Flanigan M."/>
            <person name="Fosler C."/>
            <person name="Glodek A."/>
            <person name="Gu Z."/>
            <person name="Holt R.A."/>
            <person name="Jennings D."/>
            <person name="Kraft C.L."/>
            <person name="Lu F."/>
            <person name="Nguyen T."/>
            <person name="Nusskern D.R."/>
            <person name="Pfannkoch C.M."/>
            <person name="Sitter C."/>
            <person name="Sutton G.G."/>
            <person name="Venter J.C."/>
            <person name="Wang Z."/>
            <person name="Woodage T."/>
            <person name="Zheng X.H."/>
            <person name="Zhong F."/>
        </authorList>
    </citation>
    <scope>NUCLEOTIDE SEQUENCE [LARGE SCALE GENOMIC DNA]</scope>
    <source>
        <strain evidence="2">BN</strain>
        <strain evidence="3">BN, Sprague-Dawley</strain>
    </source>
</reference>
<dbReference type="AlphaFoldDB" id="A6J6N6"/>
<dbReference type="SUPFAM" id="SSF47473">
    <property type="entry name" value="EF-hand"/>
    <property type="match status" value="1"/>
</dbReference>
<evidence type="ECO:0000259" key="1">
    <source>
        <dbReference type="SMART" id="SM01394"/>
    </source>
</evidence>
<name>A6J6N6_RAT</name>
<dbReference type="EMBL" id="CH473976">
    <property type="protein sequence ID" value="EDM00553.1"/>
    <property type="molecule type" value="Genomic_DNA"/>
</dbReference>
<dbReference type="Gene3D" id="1.10.238.10">
    <property type="entry name" value="EF-hand"/>
    <property type="match status" value="1"/>
</dbReference>
<protein>
    <submittedName>
        <fullName evidence="2">RCG62637, isoform CRA_a</fullName>
    </submittedName>
</protein>
<dbReference type="EMBL" id="CH473976">
    <property type="protein sequence ID" value="EDM00552.1"/>
    <property type="molecule type" value="Genomic_DNA"/>
</dbReference>
<feature type="non-terminal residue" evidence="2">
    <location>
        <position position="56"/>
    </location>
</feature>
<proteinExistence type="predicted"/>
<accession>A6J6N6</accession>
<sequence>MAAEPPTELESAIETVVTTFFTFAGREGRKGSLSTNEFKELVTQQLPHLLKVGRGL</sequence>
<dbReference type="InterPro" id="IPR013787">
    <property type="entry name" value="S100_Ca-bd_sub"/>
</dbReference>
<dbReference type="Proteomes" id="UP000234681">
    <property type="component" value="Chromosome 2"/>
</dbReference>
<dbReference type="SMART" id="SM01394">
    <property type="entry name" value="S_100"/>
    <property type="match status" value="1"/>
</dbReference>
<gene>
    <name evidence="2" type="ORF">rCG_62637</name>
</gene>
<organism evidence="2 3">
    <name type="scientific">Rattus norvegicus</name>
    <name type="common">Rat</name>
    <dbReference type="NCBI Taxonomy" id="10116"/>
    <lineage>
        <taxon>Eukaryota</taxon>
        <taxon>Metazoa</taxon>
        <taxon>Chordata</taxon>
        <taxon>Craniata</taxon>
        <taxon>Vertebrata</taxon>
        <taxon>Euteleostomi</taxon>
        <taxon>Mammalia</taxon>
        <taxon>Eutheria</taxon>
        <taxon>Euarchontoglires</taxon>
        <taxon>Glires</taxon>
        <taxon>Rodentia</taxon>
        <taxon>Myomorpha</taxon>
        <taxon>Muroidea</taxon>
        <taxon>Muridae</taxon>
        <taxon>Murinae</taxon>
        <taxon>Rattus</taxon>
    </lineage>
</organism>
<feature type="domain" description="S100/CaBP-9k-type calcium binding subdomain" evidence="1">
    <location>
        <begin position="9"/>
        <end position="51"/>
    </location>
</feature>
<dbReference type="InterPro" id="IPR011992">
    <property type="entry name" value="EF-hand-dom_pair"/>
</dbReference>
<evidence type="ECO:0000313" key="3">
    <source>
        <dbReference type="Proteomes" id="UP000234681"/>
    </source>
</evidence>
<dbReference type="Pfam" id="PF01023">
    <property type="entry name" value="S_100"/>
    <property type="match status" value="1"/>
</dbReference>
<reference evidence="2" key="1">
    <citation type="journal article" date="2005" name="Genome Res.">
        <title>Gene and alternative splicing annotation with AIR.</title>
        <authorList>
            <person name="Florea L."/>
            <person name="Di Francesco V."/>
            <person name="Miller J."/>
            <person name="Turner R."/>
            <person name="Yao A."/>
            <person name="Harris M."/>
            <person name="Walenz B."/>
            <person name="Mobarry C."/>
            <person name="Merkulov G.V."/>
            <person name="Charlab R."/>
            <person name="Dew I."/>
            <person name="Deng Z."/>
            <person name="Istrail S."/>
            <person name="Li P."/>
            <person name="Sutton G."/>
        </authorList>
    </citation>
    <scope>NUCLEOTIDE SEQUENCE</scope>
    <source>
        <strain evidence="2">BN</strain>
    </source>
</reference>